<keyword evidence="1" id="KW-1133">Transmembrane helix</keyword>
<dbReference type="PANTHER" id="PTHR30093">
    <property type="entry name" value="GENERAL SECRETION PATHWAY PROTEIN G"/>
    <property type="match status" value="1"/>
</dbReference>
<dbReference type="SUPFAM" id="SSF54523">
    <property type="entry name" value="Pili subunits"/>
    <property type="match status" value="1"/>
</dbReference>
<protein>
    <submittedName>
        <fullName evidence="2">Uncharacterized protein</fullName>
    </submittedName>
</protein>
<dbReference type="NCBIfam" id="TIGR02532">
    <property type="entry name" value="IV_pilin_GFxxxE"/>
    <property type="match status" value="1"/>
</dbReference>
<comment type="caution">
    <text evidence="2">The sequence shown here is derived from an EMBL/GenBank/DDBJ whole genome shotgun (WGS) entry which is preliminary data.</text>
</comment>
<gene>
    <name evidence="2" type="ORF">UV74_C0013G0409</name>
</gene>
<dbReference type="InterPro" id="IPR012902">
    <property type="entry name" value="N_methyl_site"/>
</dbReference>
<evidence type="ECO:0000313" key="2">
    <source>
        <dbReference type="EMBL" id="KKS97287.1"/>
    </source>
</evidence>
<feature type="transmembrane region" description="Helical" evidence="1">
    <location>
        <begin position="12"/>
        <end position="34"/>
    </location>
</feature>
<dbReference type="AlphaFoldDB" id="A0A0G1DI84"/>
<evidence type="ECO:0000256" key="1">
    <source>
        <dbReference type="SAM" id="Phobius"/>
    </source>
</evidence>
<name>A0A0G1DI84_9BACT</name>
<organism evidence="2 3">
    <name type="scientific">Candidatus Woesebacteria bacterium GW2011_GWB1_43_14</name>
    <dbReference type="NCBI Taxonomy" id="1618578"/>
    <lineage>
        <taxon>Bacteria</taxon>
        <taxon>Candidatus Woeseibacteriota</taxon>
    </lineage>
</organism>
<dbReference type="Proteomes" id="UP000034090">
    <property type="component" value="Unassembled WGS sequence"/>
</dbReference>
<dbReference type="STRING" id="1618578.UV74_C0013G0409"/>
<evidence type="ECO:0000313" key="3">
    <source>
        <dbReference type="Proteomes" id="UP000034090"/>
    </source>
</evidence>
<dbReference type="Pfam" id="PF07963">
    <property type="entry name" value="N_methyl"/>
    <property type="match status" value="1"/>
</dbReference>
<reference evidence="2 3" key="1">
    <citation type="journal article" date="2015" name="Nature">
        <title>rRNA introns, odd ribosomes, and small enigmatic genomes across a large radiation of phyla.</title>
        <authorList>
            <person name="Brown C.T."/>
            <person name="Hug L.A."/>
            <person name="Thomas B.C."/>
            <person name="Sharon I."/>
            <person name="Castelle C.J."/>
            <person name="Singh A."/>
            <person name="Wilkins M.J."/>
            <person name="Williams K.H."/>
            <person name="Banfield J.F."/>
        </authorList>
    </citation>
    <scope>NUCLEOTIDE SEQUENCE [LARGE SCALE GENOMIC DNA]</scope>
</reference>
<keyword evidence="1" id="KW-0812">Transmembrane</keyword>
<dbReference type="InterPro" id="IPR045584">
    <property type="entry name" value="Pilin-like"/>
</dbReference>
<dbReference type="PANTHER" id="PTHR30093:SF2">
    <property type="entry name" value="TYPE II SECRETION SYSTEM PROTEIN H"/>
    <property type="match status" value="1"/>
</dbReference>
<keyword evidence="1" id="KW-0472">Membrane</keyword>
<sequence>MIRRGDKEGGFTLIELLVVIGIIGILAAVVLVAVNPGRQFAQARNTDRQSALISMTNAVYQFASEHNGNLPDTDGDDTTSNFPTSATCVGTNTVGGCFDLGAATDEAGTETVVPTYIAAMPVDPSVGDATDTGYTIFVSSSRVTAAAPNAELNATISVTR</sequence>
<dbReference type="EMBL" id="LCFQ01000013">
    <property type="protein sequence ID" value="KKS97287.1"/>
    <property type="molecule type" value="Genomic_DNA"/>
</dbReference>
<dbReference type="Gene3D" id="3.30.700.10">
    <property type="entry name" value="Glycoprotein, Type 4 Pilin"/>
    <property type="match status" value="1"/>
</dbReference>
<dbReference type="PROSITE" id="PS00409">
    <property type="entry name" value="PROKAR_NTER_METHYL"/>
    <property type="match status" value="1"/>
</dbReference>
<accession>A0A0G1DI84</accession>
<proteinExistence type="predicted"/>